<keyword evidence="2" id="KW-1015">Disulfide bond</keyword>
<evidence type="ECO:0000256" key="2">
    <source>
        <dbReference type="ARBA" id="ARBA00023157"/>
    </source>
</evidence>
<reference evidence="4 5" key="1">
    <citation type="journal article" date="2024" name="IMA Fungus">
        <title>Apiospora arundinis, a panoply of carbohydrate-active enzymes and secondary metabolites.</title>
        <authorList>
            <person name="Sorensen T."/>
            <person name="Petersen C."/>
            <person name="Muurmann A.T."/>
            <person name="Christiansen J.V."/>
            <person name="Brundto M.L."/>
            <person name="Overgaard C.K."/>
            <person name="Boysen A.T."/>
            <person name="Wollenberg R.D."/>
            <person name="Larsen T.O."/>
            <person name="Sorensen J.L."/>
            <person name="Nielsen K.L."/>
            <person name="Sondergaard T.E."/>
        </authorList>
    </citation>
    <scope>NUCLEOTIDE SEQUENCE [LARGE SCALE GENOMIC DNA]</scope>
    <source>
        <strain evidence="4 5">AAU 773</strain>
    </source>
</reference>
<dbReference type="InterPro" id="IPR017937">
    <property type="entry name" value="Thioredoxin_CS"/>
</dbReference>
<evidence type="ECO:0000256" key="1">
    <source>
        <dbReference type="ARBA" id="ARBA00008987"/>
    </source>
</evidence>
<dbReference type="Pfam" id="PF00085">
    <property type="entry name" value="Thioredoxin"/>
    <property type="match status" value="1"/>
</dbReference>
<gene>
    <name evidence="4" type="ORF">PGQ11_006847</name>
</gene>
<dbReference type="CDD" id="cd02947">
    <property type="entry name" value="TRX_family"/>
    <property type="match status" value="1"/>
</dbReference>
<dbReference type="Gene3D" id="3.40.30.10">
    <property type="entry name" value="Glutaredoxin"/>
    <property type="match status" value="1"/>
</dbReference>
<organism evidence="4 5">
    <name type="scientific">Apiospora arundinis</name>
    <dbReference type="NCBI Taxonomy" id="335852"/>
    <lineage>
        <taxon>Eukaryota</taxon>
        <taxon>Fungi</taxon>
        <taxon>Dikarya</taxon>
        <taxon>Ascomycota</taxon>
        <taxon>Pezizomycotina</taxon>
        <taxon>Sordariomycetes</taxon>
        <taxon>Xylariomycetidae</taxon>
        <taxon>Amphisphaeriales</taxon>
        <taxon>Apiosporaceae</taxon>
        <taxon>Apiospora</taxon>
    </lineage>
</organism>
<name>A0ABR2IUJ2_9PEZI</name>
<dbReference type="Proteomes" id="UP001390339">
    <property type="component" value="Unassembled WGS sequence"/>
</dbReference>
<dbReference type="InterPro" id="IPR013766">
    <property type="entry name" value="Thioredoxin_domain"/>
</dbReference>
<dbReference type="InterPro" id="IPR036249">
    <property type="entry name" value="Thioredoxin-like_sf"/>
</dbReference>
<accession>A0ABR2IUJ2</accession>
<dbReference type="SUPFAM" id="SSF52833">
    <property type="entry name" value="Thioredoxin-like"/>
    <property type="match status" value="1"/>
</dbReference>
<dbReference type="EMBL" id="JAPCWZ010000004">
    <property type="protein sequence ID" value="KAK8868269.1"/>
    <property type="molecule type" value="Genomic_DNA"/>
</dbReference>
<evidence type="ECO:0000313" key="4">
    <source>
        <dbReference type="EMBL" id="KAK8868269.1"/>
    </source>
</evidence>
<feature type="domain" description="Thioredoxin" evidence="3">
    <location>
        <begin position="25"/>
        <end position="147"/>
    </location>
</feature>
<dbReference type="PRINTS" id="PR00421">
    <property type="entry name" value="THIOREDOXIN"/>
</dbReference>
<comment type="caution">
    <text evidence="4">The sequence shown here is derived from an EMBL/GenBank/DDBJ whole genome shotgun (WGS) entry which is preliminary data.</text>
</comment>
<keyword evidence="5" id="KW-1185">Reference proteome</keyword>
<evidence type="ECO:0000259" key="3">
    <source>
        <dbReference type="PROSITE" id="PS51352"/>
    </source>
</evidence>
<protein>
    <submittedName>
        <fullName evidence="4">Thioredoxin-like protein</fullName>
    </submittedName>
</protein>
<evidence type="ECO:0000313" key="5">
    <source>
        <dbReference type="Proteomes" id="UP001390339"/>
    </source>
</evidence>
<proteinExistence type="inferred from homology"/>
<comment type="similarity">
    <text evidence="1">Belongs to the thioredoxin family.</text>
</comment>
<dbReference type="PROSITE" id="PS00194">
    <property type="entry name" value="THIOREDOXIN_1"/>
    <property type="match status" value="1"/>
</dbReference>
<sequence>MSTPFLRTTIQSSLLRRNNIFRTSPSLQQTIRKFHYTSPKMTVHNISTTEEWKAALANNKIVMLDCFATWCGPCKAIAPMLVNHSNDEQFKDIFFAKIDVDELPEVSQELGIRAMPTFMLFKDGEKAEELVGANPAALVNLLKKGAGVEA</sequence>
<dbReference type="PANTHER" id="PTHR46115">
    <property type="entry name" value="THIOREDOXIN-LIKE PROTEIN 1"/>
    <property type="match status" value="1"/>
</dbReference>
<dbReference type="PROSITE" id="PS51352">
    <property type="entry name" value="THIOREDOXIN_2"/>
    <property type="match status" value="1"/>
</dbReference>